<keyword evidence="1" id="KW-0812">Transmembrane</keyword>
<evidence type="ECO:0000256" key="1">
    <source>
        <dbReference type="SAM" id="Phobius"/>
    </source>
</evidence>
<keyword evidence="4" id="KW-1185">Reference proteome</keyword>
<gene>
    <name evidence="3" type="ORF">GCM10025790_18850</name>
</gene>
<feature type="transmembrane region" description="Helical" evidence="1">
    <location>
        <begin position="20"/>
        <end position="39"/>
    </location>
</feature>
<dbReference type="RefSeq" id="WP_345477772.1">
    <property type="nucleotide sequence ID" value="NZ_BAABLW010000007.1"/>
</dbReference>
<dbReference type="Proteomes" id="UP001500368">
    <property type="component" value="Unassembled WGS sequence"/>
</dbReference>
<dbReference type="Pfam" id="PF13400">
    <property type="entry name" value="Tad"/>
    <property type="match status" value="1"/>
</dbReference>
<sequence length="147" mass="15647">MSPPARNPRRIEGESGQISVLVLGMVLIVLMLTAVIFGATRVNLEARKLFSTADGAATAAAASIEPGYSIQAPAEAQLQAAVEDHLAVTGAHQNHYRLHVVRTWASDDGETVHVELAAEAELPVLRWIMPAGVPVVADSHARVTINR</sequence>
<dbReference type="InterPro" id="IPR028087">
    <property type="entry name" value="Tad_N"/>
</dbReference>
<proteinExistence type="predicted"/>
<dbReference type="EMBL" id="BAABLW010000007">
    <property type="protein sequence ID" value="GAA4922280.1"/>
    <property type="molecule type" value="Genomic_DNA"/>
</dbReference>
<evidence type="ECO:0000313" key="4">
    <source>
        <dbReference type="Proteomes" id="UP001500368"/>
    </source>
</evidence>
<evidence type="ECO:0000313" key="3">
    <source>
        <dbReference type="EMBL" id="GAA4922280.1"/>
    </source>
</evidence>
<accession>A0ABP9FY79</accession>
<evidence type="ECO:0000259" key="2">
    <source>
        <dbReference type="Pfam" id="PF13400"/>
    </source>
</evidence>
<organism evidence="3 4">
    <name type="scientific">Nesterenkonia rhizosphaerae</name>
    <dbReference type="NCBI Taxonomy" id="1348272"/>
    <lineage>
        <taxon>Bacteria</taxon>
        <taxon>Bacillati</taxon>
        <taxon>Actinomycetota</taxon>
        <taxon>Actinomycetes</taxon>
        <taxon>Micrococcales</taxon>
        <taxon>Micrococcaceae</taxon>
        <taxon>Nesterenkonia</taxon>
    </lineage>
</organism>
<comment type="caution">
    <text evidence="3">The sequence shown here is derived from an EMBL/GenBank/DDBJ whole genome shotgun (WGS) entry which is preliminary data.</text>
</comment>
<protein>
    <recommendedName>
        <fullName evidence="2">Putative Flp pilus-assembly TadG-like N-terminal domain-containing protein</fullName>
    </recommendedName>
</protein>
<reference evidence="4" key="1">
    <citation type="journal article" date="2019" name="Int. J. Syst. Evol. Microbiol.">
        <title>The Global Catalogue of Microorganisms (GCM) 10K type strain sequencing project: providing services to taxonomists for standard genome sequencing and annotation.</title>
        <authorList>
            <consortium name="The Broad Institute Genomics Platform"/>
            <consortium name="The Broad Institute Genome Sequencing Center for Infectious Disease"/>
            <person name="Wu L."/>
            <person name="Ma J."/>
        </authorList>
    </citation>
    <scope>NUCLEOTIDE SEQUENCE [LARGE SCALE GENOMIC DNA]</scope>
    <source>
        <strain evidence="4">JCM 19129</strain>
    </source>
</reference>
<keyword evidence="1" id="KW-0472">Membrane</keyword>
<name>A0ABP9FY79_9MICC</name>
<keyword evidence="1" id="KW-1133">Transmembrane helix</keyword>
<feature type="domain" description="Putative Flp pilus-assembly TadG-like N-terminal" evidence="2">
    <location>
        <begin position="16"/>
        <end position="62"/>
    </location>
</feature>